<dbReference type="Proteomes" id="UP000536195">
    <property type="component" value="Unassembled WGS sequence"/>
</dbReference>
<accession>A0A7J9S2P7</accession>
<dbReference type="PANTHER" id="PTHR34203">
    <property type="entry name" value="METHYLTRANSFERASE, FKBM FAMILY PROTEIN"/>
    <property type="match status" value="1"/>
</dbReference>
<gene>
    <name evidence="2" type="ORF">HNP92_000190</name>
</gene>
<protein>
    <submittedName>
        <fullName evidence="2">FkbM family methyltransferase</fullName>
    </submittedName>
</protein>
<keyword evidence="2" id="KW-0808">Transferase</keyword>
<feature type="domain" description="Methyltransferase FkbM" evidence="1">
    <location>
        <begin position="66"/>
        <end position="206"/>
    </location>
</feature>
<dbReference type="InterPro" id="IPR006342">
    <property type="entry name" value="FkbM_mtfrase"/>
</dbReference>
<evidence type="ECO:0000313" key="2">
    <source>
        <dbReference type="EMBL" id="MBB6400905.1"/>
    </source>
</evidence>
<dbReference type="AlphaFoldDB" id="A0A7J9S2P7"/>
<proteinExistence type="predicted"/>
<comment type="caution">
    <text evidence="2">The sequence shown here is derived from an EMBL/GenBank/DDBJ whole genome shotgun (WGS) entry which is preliminary data.</text>
</comment>
<dbReference type="GO" id="GO:0008168">
    <property type="term" value="F:methyltransferase activity"/>
    <property type="evidence" value="ECO:0007669"/>
    <property type="project" value="UniProtKB-KW"/>
</dbReference>
<evidence type="ECO:0000259" key="1">
    <source>
        <dbReference type="Pfam" id="PF05050"/>
    </source>
</evidence>
<dbReference type="Gene3D" id="3.40.50.150">
    <property type="entry name" value="Vaccinia Virus protein VP39"/>
    <property type="match status" value="1"/>
</dbReference>
<dbReference type="EMBL" id="JACHEC010000001">
    <property type="protein sequence ID" value="MBB6400905.1"/>
    <property type="molecule type" value="Genomic_DNA"/>
</dbReference>
<dbReference type="PANTHER" id="PTHR34203:SF15">
    <property type="entry name" value="SLL1173 PROTEIN"/>
    <property type="match status" value="1"/>
</dbReference>
<dbReference type="NCBIfam" id="TIGR01444">
    <property type="entry name" value="fkbM_fam"/>
    <property type="match status" value="1"/>
</dbReference>
<dbReference type="Pfam" id="PF05050">
    <property type="entry name" value="Methyltransf_21"/>
    <property type="match status" value="1"/>
</dbReference>
<sequence>MDKIINLFTKNIKLKLMAIVYLMYYKLKYPNLIVRKNTTDLSVFISIFVQKELNLPIEFKPKYIVDAGAYAGYSSIYFHEKYPEAEIIAIEPEKSNFDTLIKNTHKLKQILCLNLGLWYKEAFLKVEDRKTGKWGFKVNEVLNTEEYDIKSTTIRNILSIQNWDKIDILKIDIEGSEKELFSKNSNWINKVNVILIELHDRINEGCTESLYCAIDLHEWNEYRKGEKVILIRKNFI</sequence>
<organism evidence="2 3">
    <name type="scientific">Methanococcus maripaludis</name>
    <name type="common">Methanococcus deltae</name>
    <dbReference type="NCBI Taxonomy" id="39152"/>
    <lineage>
        <taxon>Archaea</taxon>
        <taxon>Methanobacteriati</taxon>
        <taxon>Methanobacteriota</taxon>
        <taxon>Methanomada group</taxon>
        <taxon>Methanococci</taxon>
        <taxon>Methanococcales</taxon>
        <taxon>Methanococcaceae</taxon>
        <taxon>Methanococcus</taxon>
    </lineage>
</organism>
<reference evidence="2 3" key="1">
    <citation type="submission" date="2020-08" db="EMBL/GenBank/DDBJ databases">
        <title>Genomic Encyclopedia of Type Strains, Phase IV (KMG-V): Genome sequencing to study the core and pangenomes of soil and plant-associated prokaryotes.</title>
        <authorList>
            <person name="Whitman W."/>
        </authorList>
    </citation>
    <scope>NUCLEOTIDE SEQUENCE [LARGE SCALE GENOMIC DNA]</scope>
    <source>
        <strain evidence="2 3">C11</strain>
    </source>
</reference>
<dbReference type="InterPro" id="IPR029063">
    <property type="entry name" value="SAM-dependent_MTases_sf"/>
</dbReference>
<dbReference type="SUPFAM" id="SSF53335">
    <property type="entry name" value="S-adenosyl-L-methionine-dependent methyltransferases"/>
    <property type="match status" value="1"/>
</dbReference>
<dbReference type="InterPro" id="IPR052514">
    <property type="entry name" value="SAM-dependent_MTase"/>
</dbReference>
<keyword evidence="2" id="KW-0489">Methyltransferase</keyword>
<dbReference type="RefSeq" id="WP_184229377.1">
    <property type="nucleotide sequence ID" value="NZ_JACHEC010000001.1"/>
</dbReference>
<evidence type="ECO:0000313" key="3">
    <source>
        <dbReference type="Proteomes" id="UP000536195"/>
    </source>
</evidence>
<name>A0A7J9S2P7_METMI</name>
<dbReference type="GO" id="GO:0032259">
    <property type="term" value="P:methylation"/>
    <property type="evidence" value="ECO:0007669"/>
    <property type="project" value="UniProtKB-KW"/>
</dbReference>